<dbReference type="SUPFAM" id="SSF48208">
    <property type="entry name" value="Six-hairpin glycosidases"/>
    <property type="match status" value="1"/>
</dbReference>
<dbReference type="GO" id="GO:0005975">
    <property type="term" value="P:carbohydrate metabolic process"/>
    <property type="evidence" value="ECO:0007669"/>
    <property type="project" value="InterPro"/>
</dbReference>
<dbReference type="RefSeq" id="WP_093205312.1">
    <property type="nucleotide sequence ID" value="NZ_FNGS01000006.1"/>
</dbReference>
<dbReference type="PIRSF" id="PIRSF021505">
    <property type="entry name" value="O_gly_hdrol"/>
    <property type="match status" value="1"/>
</dbReference>
<dbReference type="AlphaFoldDB" id="A0A1G9SMN7"/>
<dbReference type="InterPro" id="IPR008928">
    <property type="entry name" value="6-hairpin_glycosidase_sf"/>
</dbReference>
<dbReference type="Gene3D" id="1.50.10.20">
    <property type="match status" value="1"/>
</dbReference>
<evidence type="ECO:0000313" key="1">
    <source>
        <dbReference type="EMBL" id="SDM36736.1"/>
    </source>
</evidence>
<dbReference type="InterPro" id="IPR053169">
    <property type="entry name" value="MUG_Protein"/>
</dbReference>
<proteinExistence type="predicted"/>
<keyword evidence="2" id="KW-1185">Reference proteome</keyword>
<organism evidence="1 2">
    <name type="scientific">Siphonobacter aquaeclarae</name>
    <dbReference type="NCBI Taxonomy" id="563176"/>
    <lineage>
        <taxon>Bacteria</taxon>
        <taxon>Pseudomonadati</taxon>
        <taxon>Bacteroidota</taxon>
        <taxon>Cytophagia</taxon>
        <taxon>Cytophagales</taxon>
        <taxon>Cytophagaceae</taxon>
        <taxon>Siphonobacter</taxon>
    </lineage>
</organism>
<protein>
    <submittedName>
        <fullName evidence="1">Glycosyl hydrolase family 76</fullName>
    </submittedName>
</protein>
<dbReference type="InterPro" id="IPR005198">
    <property type="entry name" value="Glyco_hydro_76"/>
</dbReference>
<dbReference type="OrthoDB" id="2505409at2"/>
<dbReference type="InterPro" id="IPR014512">
    <property type="entry name" value="O_gly_hydro"/>
</dbReference>
<reference evidence="1 2" key="1">
    <citation type="submission" date="2016-10" db="EMBL/GenBank/DDBJ databases">
        <authorList>
            <person name="de Groot N.N."/>
        </authorList>
    </citation>
    <scope>NUCLEOTIDE SEQUENCE [LARGE SCALE GENOMIC DNA]</scope>
    <source>
        <strain evidence="1 2">DSM 21668</strain>
    </source>
</reference>
<dbReference type="PANTHER" id="PTHR47791:SF4">
    <property type="entry name" value="(PUTATIVE SECRETED PROTEIN)-RELATED"/>
    <property type="match status" value="1"/>
</dbReference>
<evidence type="ECO:0000313" key="2">
    <source>
        <dbReference type="Proteomes" id="UP000198901"/>
    </source>
</evidence>
<dbReference type="Proteomes" id="UP000198901">
    <property type="component" value="Unassembled WGS sequence"/>
</dbReference>
<dbReference type="EMBL" id="FNGS01000006">
    <property type="protein sequence ID" value="SDM36736.1"/>
    <property type="molecule type" value="Genomic_DNA"/>
</dbReference>
<accession>A0A1G9SMN7</accession>
<dbReference type="GO" id="GO:0016787">
    <property type="term" value="F:hydrolase activity"/>
    <property type="evidence" value="ECO:0007669"/>
    <property type="project" value="UniProtKB-KW"/>
</dbReference>
<keyword evidence="1" id="KW-0378">Hydrolase</keyword>
<dbReference type="Pfam" id="PF03663">
    <property type="entry name" value="Glyco_hydro_76"/>
    <property type="match status" value="1"/>
</dbReference>
<sequence>MKKWAICLLFPLQAWAQQPYAARVDQLRQAIQQVFYQPATGLYLETNDPKHNEKPVSYLWPLCALIQAATEAEQIQPSLHYMPTVLNAIEQYRNDAPPASGYQAYIAKAGKDTRFYDDNQWVAIAALDAYRRTKKPEYLELGERIYRFMMTGYDEQAGGGIYWKEDDKTTKNTCSNGPGVLVALQLYELTKKPEYLTVARKIYTWTHDRLRAPDGLYYDALKLPKMTIDSARYTYNTGTMLQSAAILYRLTGEKAYLTEAQTIAKASEAYFFRKGRFPDHHWFNAVLLRGYIELYHIDHNRAFIALFEKDLNRIWAEERDPATNLIGKKARKTLIDQAAVMEMFARLEQLK</sequence>
<gene>
    <name evidence="1" type="ORF">SAMN04488090_3231</name>
</gene>
<name>A0A1G9SMN7_9BACT</name>
<dbReference type="PANTHER" id="PTHR47791">
    <property type="entry name" value="MEIOTICALLY UP-REGULATED GENE 191 PROTEIN"/>
    <property type="match status" value="1"/>
</dbReference>
<dbReference type="STRING" id="563176.SAMN04488090_3231"/>